<accession>A0ABP7V0Q1</accession>
<protein>
    <submittedName>
        <fullName evidence="1">Uncharacterized protein</fullName>
    </submittedName>
</protein>
<evidence type="ECO:0000313" key="1">
    <source>
        <dbReference type="EMBL" id="GAA4056981.1"/>
    </source>
</evidence>
<organism evidence="1 2">
    <name type="scientific">Flavobacterium chungnamense</name>
    <dbReference type="NCBI Taxonomy" id="706182"/>
    <lineage>
        <taxon>Bacteria</taxon>
        <taxon>Pseudomonadati</taxon>
        <taxon>Bacteroidota</taxon>
        <taxon>Flavobacteriia</taxon>
        <taxon>Flavobacteriales</taxon>
        <taxon>Flavobacteriaceae</taxon>
        <taxon>Flavobacterium</taxon>
    </lineage>
</organism>
<proteinExistence type="predicted"/>
<gene>
    <name evidence="1" type="ORF">GCM10022388_24500</name>
</gene>
<comment type="caution">
    <text evidence="1">The sequence shown here is derived from an EMBL/GenBank/DDBJ whole genome shotgun (WGS) entry which is preliminary data.</text>
</comment>
<reference evidence="2" key="1">
    <citation type="journal article" date="2019" name="Int. J. Syst. Evol. Microbiol.">
        <title>The Global Catalogue of Microorganisms (GCM) 10K type strain sequencing project: providing services to taxonomists for standard genome sequencing and annotation.</title>
        <authorList>
            <consortium name="The Broad Institute Genomics Platform"/>
            <consortium name="The Broad Institute Genome Sequencing Center for Infectious Disease"/>
            <person name="Wu L."/>
            <person name="Ma J."/>
        </authorList>
    </citation>
    <scope>NUCLEOTIDE SEQUENCE [LARGE SCALE GENOMIC DNA]</scope>
    <source>
        <strain evidence="2">JCM 17068</strain>
    </source>
</reference>
<keyword evidence="2" id="KW-1185">Reference proteome</keyword>
<dbReference type="EMBL" id="BAABCS010000021">
    <property type="protein sequence ID" value="GAA4056981.1"/>
    <property type="molecule type" value="Genomic_DNA"/>
</dbReference>
<dbReference type="Proteomes" id="UP001500426">
    <property type="component" value="Unassembled WGS sequence"/>
</dbReference>
<name>A0ABP7V0Q1_9FLAO</name>
<evidence type="ECO:0000313" key="2">
    <source>
        <dbReference type="Proteomes" id="UP001500426"/>
    </source>
</evidence>
<sequence>MIYSQVDEKTLHNNFITSVNTWNGEEHIYLLINFKDLNSSLTKEICIQKSDLRDALAYEHTISENEAHTKLENYKSRYFEFKNIDAITILNKYYYSENEINEFKKNVNIDKIVNDIKTKKNWFLDLEDMNFKENLYALLLTKRDLIINITFQCFGQSGLWCLSCLENK</sequence>